<reference evidence="1 2" key="1">
    <citation type="submission" date="2016-11" db="EMBL/GenBank/DDBJ databases">
        <authorList>
            <person name="Jaros S."/>
            <person name="Januszkiewicz K."/>
            <person name="Wedrychowicz H."/>
        </authorList>
    </citation>
    <scope>NUCLEOTIDE SEQUENCE [LARGE SCALE GENOMIC DNA]</scope>
    <source>
        <strain evidence="1 2">DSM 27063</strain>
    </source>
</reference>
<sequence length="73" mass="8690">MNIQAEKIEIMKMILETNNPNILKSVKNIFKESTKTDFWETISQEQKDDILEGIEDIENGEVIDYKDFMKKHR</sequence>
<protein>
    <submittedName>
        <fullName evidence="1">Uncharacterized protein</fullName>
    </submittedName>
</protein>
<dbReference type="AlphaFoldDB" id="A0A1M6E4I9"/>
<accession>A0A1M6E4I9</accession>
<dbReference type="RefSeq" id="WP_073166807.1">
    <property type="nucleotide sequence ID" value="NZ_FQZE01000006.1"/>
</dbReference>
<organism evidence="1 2">
    <name type="scientific">Tangfeifania diversioriginum</name>
    <dbReference type="NCBI Taxonomy" id="1168035"/>
    <lineage>
        <taxon>Bacteria</taxon>
        <taxon>Pseudomonadati</taxon>
        <taxon>Bacteroidota</taxon>
        <taxon>Bacteroidia</taxon>
        <taxon>Marinilabiliales</taxon>
        <taxon>Prolixibacteraceae</taxon>
        <taxon>Tangfeifania</taxon>
    </lineage>
</organism>
<dbReference type="EMBL" id="FQZE01000006">
    <property type="protein sequence ID" value="SHI80361.1"/>
    <property type="molecule type" value="Genomic_DNA"/>
</dbReference>
<name>A0A1M6E4I9_9BACT</name>
<evidence type="ECO:0000313" key="1">
    <source>
        <dbReference type="EMBL" id="SHI80361.1"/>
    </source>
</evidence>
<dbReference type="Proteomes" id="UP000184050">
    <property type="component" value="Unassembled WGS sequence"/>
</dbReference>
<keyword evidence="2" id="KW-1185">Reference proteome</keyword>
<dbReference type="OrthoDB" id="1373932at2"/>
<proteinExistence type="predicted"/>
<gene>
    <name evidence="1" type="ORF">SAMN05444280_10657</name>
</gene>
<evidence type="ECO:0000313" key="2">
    <source>
        <dbReference type="Proteomes" id="UP000184050"/>
    </source>
</evidence>